<feature type="transmembrane region" description="Helical" evidence="5">
    <location>
        <begin position="178"/>
        <end position="197"/>
    </location>
</feature>
<feature type="domain" description="RNA polymerase sigma-70 region 2" evidence="6">
    <location>
        <begin position="16"/>
        <end position="75"/>
    </location>
</feature>
<dbReference type="Pfam" id="PF04542">
    <property type="entry name" value="Sigma70_r2"/>
    <property type="match status" value="1"/>
</dbReference>
<dbReference type="Proteomes" id="UP000612899">
    <property type="component" value="Unassembled WGS sequence"/>
</dbReference>
<keyword evidence="3" id="KW-0731">Sigma factor</keyword>
<dbReference type="SUPFAM" id="SSF88659">
    <property type="entry name" value="Sigma3 and sigma4 domains of RNA polymerase sigma factors"/>
    <property type="match status" value="1"/>
</dbReference>
<dbReference type="SUPFAM" id="SSF88946">
    <property type="entry name" value="Sigma2 domain of RNA polymerase sigma factors"/>
    <property type="match status" value="1"/>
</dbReference>
<keyword evidence="10" id="KW-1185">Reference proteome</keyword>
<keyword evidence="4" id="KW-0804">Transcription</keyword>
<dbReference type="InterPro" id="IPR036388">
    <property type="entry name" value="WH-like_DNA-bd_sf"/>
</dbReference>
<accession>A0A8J3VJB3</accession>
<dbReference type="Gene3D" id="1.10.1740.10">
    <property type="match status" value="1"/>
</dbReference>
<evidence type="ECO:0000259" key="7">
    <source>
        <dbReference type="Pfam" id="PF08281"/>
    </source>
</evidence>
<evidence type="ECO:0000259" key="6">
    <source>
        <dbReference type="Pfam" id="PF04542"/>
    </source>
</evidence>
<evidence type="ECO:0000256" key="5">
    <source>
        <dbReference type="SAM" id="Phobius"/>
    </source>
</evidence>
<dbReference type="InterPro" id="IPR013324">
    <property type="entry name" value="RNA_pol_sigma_r3/r4-like"/>
</dbReference>
<evidence type="ECO:0008006" key="11">
    <source>
        <dbReference type="Google" id="ProtNLM"/>
    </source>
</evidence>
<dbReference type="GO" id="GO:0006352">
    <property type="term" value="P:DNA-templated transcription initiation"/>
    <property type="evidence" value="ECO:0007669"/>
    <property type="project" value="InterPro"/>
</dbReference>
<dbReference type="EMBL" id="BONY01000064">
    <property type="protein sequence ID" value="GIH09249.1"/>
    <property type="molecule type" value="Genomic_DNA"/>
</dbReference>
<dbReference type="SMART" id="SM00564">
    <property type="entry name" value="PQQ"/>
    <property type="match status" value="3"/>
</dbReference>
<dbReference type="Gene3D" id="1.10.10.10">
    <property type="entry name" value="Winged helix-like DNA-binding domain superfamily/Winged helix DNA-binding domain"/>
    <property type="match status" value="1"/>
</dbReference>
<dbReference type="InterPro" id="IPR013249">
    <property type="entry name" value="RNA_pol_sigma70_r4_t2"/>
</dbReference>
<gene>
    <name evidence="9" type="ORF">Rhe02_73160</name>
</gene>
<evidence type="ECO:0000256" key="3">
    <source>
        <dbReference type="ARBA" id="ARBA00023082"/>
    </source>
</evidence>
<evidence type="ECO:0000313" key="10">
    <source>
        <dbReference type="Proteomes" id="UP000612899"/>
    </source>
</evidence>
<dbReference type="PANTHER" id="PTHR34512">
    <property type="entry name" value="CELL SURFACE PROTEIN"/>
    <property type="match status" value="1"/>
</dbReference>
<proteinExistence type="inferred from homology"/>
<dbReference type="Pfam" id="PF13360">
    <property type="entry name" value="PQQ_2"/>
    <property type="match status" value="1"/>
</dbReference>
<dbReference type="AlphaFoldDB" id="A0A8J3VJB3"/>
<dbReference type="InterPro" id="IPR002372">
    <property type="entry name" value="PQQ_rpt_dom"/>
</dbReference>
<feature type="domain" description="RNA polymerase sigma factor 70 region 4 type 2" evidence="7">
    <location>
        <begin position="92"/>
        <end position="136"/>
    </location>
</feature>
<dbReference type="SUPFAM" id="SSF50998">
    <property type="entry name" value="Quinoprotein alcohol dehydrogenase-like"/>
    <property type="match status" value="1"/>
</dbReference>
<sequence length="604" mass="65063">MNETDDFDAFYHGSFRRLLRYASGIAFDLNDAEDLVGKAYARAWLRWRSLRDHEEPEAWLRALVTRLAMDRRRRNMTSSAFGADGMRVPGAEALRAFPRDQRRVLVLRFLLDRSPEQISKETGTDLSAVESWLTRGQEAGIAELLAAMGSQADQVDRLPPALVREAAVKRLRRRRSGLAWLLVLAVIAISGGVAFLVNRTAPTTSLPTTHGGAVVPLHQVGPGVAYGPGGLAGRPQTVIRQGRAFATWQQSDLTSVMVAIDMQSGEQVWRHDEEQVGACGTLSGSDEVLLCRYQKTGSTVQQVIALDSADGHVLWRFPLSRNLMRFGDIVVVDGGQDLVGLNLRTGEKIWTVAAGPVEDTQIAPMMSSSTGWATEPVEGWEDHRLAIMNLNGRLRFVNTDSGAVTFESTVATAGRLDSLAAVDGTAYAGDGTQLRSVSASGETVVHTVPAGRRLIRVTPCGAGHLCVAEQGAQRYDLVIVDVAKKQPLWRVNTTAVPFANAISGFYFVTAGSQVQVFDSAGAPVKSFSSDTEIPTVIGPDRVLRVHGDLVSAGPVGVLFTVGNISATSTVPIGQLVAFARGCSPNTTTVVCPTDTGVTVWRYVD</sequence>
<dbReference type="InterPro" id="IPR015943">
    <property type="entry name" value="WD40/YVTN_repeat-like_dom_sf"/>
</dbReference>
<keyword evidence="5" id="KW-0812">Transmembrane</keyword>
<keyword evidence="5" id="KW-1133">Transmembrane helix</keyword>
<dbReference type="InterPro" id="IPR011047">
    <property type="entry name" value="Quinoprotein_ADH-like_sf"/>
</dbReference>
<dbReference type="PANTHER" id="PTHR34512:SF30">
    <property type="entry name" value="OUTER MEMBRANE PROTEIN ASSEMBLY FACTOR BAMB"/>
    <property type="match status" value="1"/>
</dbReference>
<keyword evidence="5" id="KW-0472">Membrane</keyword>
<protein>
    <recommendedName>
        <fullName evidence="11">Sigma-70 family RNA polymerase sigma factor</fullName>
    </recommendedName>
</protein>
<evidence type="ECO:0000256" key="1">
    <source>
        <dbReference type="ARBA" id="ARBA00010641"/>
    </source>
</evidence>
<evidence type="ECO:0000259" key="8">
    <source>
        <dbReference type="Pfam" id="PF13360"/>
    </source>
</evidence>
<keyword evidence="2" id="KW-0805">Transcription regulation</keyword>
<dbReference type="InterPro" id="IPR007627">
    <property type="entry name" value="RNA_pol_sigma70_r2"/>
</dbReference>
<evidence type="ECO:0000256" key="2">
    <source>
        <dbReference type="ARBA" id="ARBA00023015"/>
    </source>
</evidence>
<dbReference type="InterPro" id="IPR018391">
    <property type="entry name" value="PQQ_b-propeller_rpt"/>
</dbReference>
<dbReference type="Gene3D" id="2.130.10.10">
    <property type="entry name" value="YVTN repeat-like/Quinoprotein amine dehydrogenase"/>
    <property type="match status" value="1"/>
</dbReference>
<name>A0A8J3VJB3_9ACTN</name>
<dbReference type="GO" id="GO:0016987">
    <property type="term" value="F:sigma factor activity"/>
    <property type="evidence" value="ECO:0007669"/>
    <property type="project" value="UniProtKB-KW"/>
</dbReference>
<dbReference type="GO" id="GO:0003677">
    <property type="term" value="F:DNA binding"/>
    <property type="evidence" value="ECO:0007669"/>
    <property type="project" value="InterPro"/>
</dbReference>
<dbReference type="Pfam" id="PF08281">
    <property type="entry name" value="Sigma70_r4_2"/>
    <property type="match status" value="1"/>
</dbReference>
<reference evidence="9" key="1">
    <citation type="submission" date="2021-01" db="EMBL/GenBank/DDBJ databases">
        <title>Whole genome shotgun sequence of Rhizocola hellebori NBRC 109834.</title>
        <authorList>
            <person name="Komaki H."/>
            <person name="Tamura T."/>
        </authorList>
    </citation>
    <scope>NUCLEOTIDE SEQUENCE</scope>
    <source>
        <strain evidence="9">NBRC 109834</strain>
    </source>
</reference>
<comment type="caution">
    <text evidence="9">The sequence shown here is derived from an EMBL/GenBank/DDBJ whole genome shotgun (WGS) entry which is preliminary data.</text>
</comment>
<comment type="similarity">
    <text evidence="1">Belongs to the sigma-70 factor family. ECF subfamily.</text>
</comment>
<organism evidence="9 10">
    <name type="scientific">Rhizocola hellebori</name>
    <dbReference type="NCBI Taxonomy" id="1392758"/>
    <lineage>
        <taxon>Bacteria</taxon>
        <taxon>Bacillati</taxon>
        <taxon>Actinomycetota</taxon>
        <taxon>Actinomycetes</taxon>
        <taxon>Micromonosporales</taxon>
        <taxon>Micromonosporaceae</taxon>
        <taxon>Rhizocola</taxon>
    </lineage>
</organism>
<evidence type="ECO:0000256" key="4">
    <source>
        <dbReference type="ARBA" id="ARBA00023163"/>
    </source>
</evidence>
<feature type="domain" description="Pyrrolo-quinoline quinone repeat" evidence="8">
    <location>
        <begin position="258"/>
        <end position="455"/>
    </location>
</feature>
<dbReference type="RefSeq" id="WP_203912986.1">
    <property type="nucleotide sequence ID" value="NZ_BONY01000064.1"/>
</dbReference>
<dbReference type="InterPro" id="IPR013325">
    <property type="entry name" value="RNA_pol_sigma_r2"/>
</dbReference>
<evidence type="ECO:0000313" key="9">
    <source>
        <dbReference type="EMBL" id="GIH09249.1"/>
    </source>
</evidence>